<dbReference type="Proteomes" id="UP001523262">
    <property type="component" value="Unassembled WGS sequence"/>
</dbReference>
<evidence type="ECO:0000256" key="1">
    <source>
        <dbReference type="SAM" id="Phobius"/>
    </source>
</evidence>
<feature type="transmembrane region" description="Helical" evidence="1">
    <location>
        <begin position="183"/>
        <end position="202"/>
    </location>
</feature>
<proteinExistence type="predicted"/>
<gene>
    <name evidence="2" type="ORF">NDK43_05745</name>
</gene>
<keyword evidence="1" id="KW-0472">Membrane</keyword>
<name>A0ABT0W6N3_9BACI</name>
<keyword evidence="1" id="KW-1133">Transmembrane helix</keyword>
<dbReference type="Pfam" id="PF12679">
    <property type="entry name" value="ABC2_membrane_2"/>
    <property type="match status" value="1"/>
</dbReference>
<feature type="transmembrane region" description="Helical" evidence="1">
    <location>
        <begin position="157"/>
        <end position="176"/>
    </location>
</feature>
<feature type="transmembrane region" description="Helical" evidence="1">
    <location>
        <begin position="76"/>
        <end position="94"/>
    </location>
</feature>
<reference evidence="2 3" key="1">
    <citation type="submission" date="2022-06" db="EMBL/GenBank/DDBJ databases">
        <authorList>
            <person name="Jeon C.O."/>
        </authorList>
    </citation>
    <scope>NUCLEOTIDE SEQUENCE [LARGE SCALE GENOMIC DNA]</scope>
    <source>
        <strain evidence="2 3">KCTC 13943</strain>
    </source>
</reference>
<dbReference type="EMBL" id="JAMQCR010000001">
    <property type="protein sequence ID" value="MCM2531986.1"/>
    <property type="molecule type" value="Genomic_DNA"/>
</dbReference>
<protein>
    <submittedName>
        <fullName evidence="2">ABC transporter permease subunit</fullName>
    </submittedName>
</protein>
<sequence>MKQWLTLLQKEILEMWRNFKWIWVPITFILLGVQKPLSDYYMPQILDSIGGLPKGAVIKIPTPSAAEVLIQSLGEYTSLGVLIIVLTTMGLIAAERKSGVAAMILVKPVSYKSFVTAKWAGSLLLMWFSFFIGYLVTWYYTGLLFDWIQIGDFFQSFFFYGLWLTVILSIAVFFSASLLTPGVAGFISLAVVIVLSIISSSLSKWLEWSPALLTDYANKMIMSGEISEYLLPASLVAVACIILLLISSIFIFRKKELAA</sequence>
<accession>A0ABT0W6N3</accession>
<dbReference type="PANTHER" id="PTHR43471">
    <property type="entry name" value="ABC TRANSPORTER PERMEASE"/>
    <property type="match status" value="1"/>
</dbReference>
<feature type="transmembrane region" description="Helical" evidence="1">
    <location>
        <begin position="21"/>
        <end position="37"/>
    </location>
</feature>
<comment type="caution">
    <text evidence="2">The sequence shown here is derived from an EMBL/GenBank/DDBJ whole genome shotgun (WGS) entry which is preliminary data.</text>
</comment>
<keyword evidence="3" id="KW-1185">Reference proteome</keyword>
<evidence type="ECO:0000313" key="2">
    <source>
        <dbReference type="EMBL" id="MCM2531986.1"/>
    </source>
</evidence>
<keyword evidence="1" id="KW-0812">Transmembrane</keyword>
<feature type="transmembrane region" description="Helical" evidence="1">
    <location>
        <begin position="115"/>
        <end position="137"/>
    </location>
</feature>
<feature type="transmembrane region" description="Helical" evidence="1">
    <location>
        <begin position="229"/>
        <end position="252"/>
    </location>
</feature>
<organism evidence="2 3">
    <name type="scientific">Neobacillus pocheonensis</name>
    <dbReference type="NCBI Taxonomy" id="363869"/>
    <lineage>
        <taxon>Bacteria</taxon>
        <taxon>Bacillati</taxon>
        <taxon>Bacillota</taxon>
        <taxon>Bacilli</taxon>
        <taxon>Bacillales</taxon>
        <taxon>Bacillaceae</taxon>
        <taxon>Neobacillus</taxon>
    </lineage>
</organism>
<evidence type="ECO:0000313" key="3">
    <source>
        <dbReference type="Proteomes" id="UP001523262"/>
    </source>
</evidence>